<dbReference type="InterPro" id="IPR008979">
    <property type="entry name" value="Galactose-bd-like_sf"/>
</dbReference>
<keyword evidence="5" id="KW-1185">Reference proteome</keyword>
<evidence type="ECO:0000256" key="2">
    <source>
        <dbReference type="SAM" id="Phobius"/>
    </source>
</evidence>
<evidence type="ECO:0000313" key="5">
    <source>
        <dbReference type="Proteomes" id="UP001596160"/>
    </source>
</evidence>
<dbReference type="Proteomes" id="UP001596160">
    <property type="component" value="Unassembled WGS sequence"/>
</dbReference>
<keyword evidence="2" id="KW-1133">Transmembrane helix</keyword>
<sequence>MAGAGADAPAPAPAPPGRSVRCPACRAENPPGRTLCVRCALLLDPGPGPGPAVRLPRWRRVLRRRPRAAPVAGTRPRRRLWRRPGLGLPLALAVVAAAVWFGLPHLPWAIGFAKEETGAQEPLPPAVFRASSSAPGHPASAAFDGFSNRYWAPGRAGQDVGEFVECDFEQPVKVRKIIVFSGTSARRDEFLTRARPARITVTLVAESGGRTTKRIRLKDQPGEQTFEVRGDRVVGVRLTTDAAYGTGAGGRPAIAEVEFFGSRHH</sequence>
<dbReference type="NCBIfam" id="NF047619">
    <property type="entry name" value="NADase_discoid"/>
    <property type="match status" value="1"/>
</dbReference>
<comment type="caution">
    <text evidence="4">The sequence shown here is derived from an EMBL/GenBank/DDBJ whole genome shotgun (WGS) entry which is preliminary data.</text>
</comment>
<dbReference type="SUPFAM" id="SSF49785">
    <property type="entry name" value="Galactose-binding domain-like"/>
    <property type="match status" value="1"/>
</dbReference>
<proteinExistence type="predicted"/>
<evidence type="ECO:0000259" key="3">
    <source>
        <dbReference type="Pfam" id="PF25302"/>
    </source>
</evidence>
<reference evidence="5" key="1">
    <citation type="journal article" date="2019" name="Int. J. Syst. Evol. Microbiol.">
        <title>The Global Catalogue of Microorganisms (GCM) 10K type strain sequencing project: providing services to taxonomists for standard genome sequencing and annotation.</title>
        <authorList>
            <consortium name="The Broad Institute Genomics Platform"/>
            <consortium name="The Broad Institute Genome Sequencing Center for Infectious Disease"/>
            <person name="Wu L."/>
            <person name="Ma J."/>
        </authorList>
    </citation>
    <scope>NUCLEOTIDE SEQUENCE [LARGE SCALE GENOMIC DNA]</scope>
    <source>
        <strain evidence="5">PCU 266</strain>
    </source>
</reference>
<dbReference type="Pfam" id="PF25302">
    <property type="entry name" value="NADase_transloc"/>
    <property type="match status" value="1"/>
</dbReference>
<dbReference type="RefSeq" id="WP_344472321.1">
    <property type="nucleotide sequence ID" value="NZ_BAAASB010000002.1"/>
</dbReference>
<name>A0ABW0ABN9_9ACTN</name>
<organism evidence="4 5">
    <name type="scientific">Streptomyces amakusaensis</name>
    <dbReference type="NCBI Taxonomy" id="67271"/>
    <lineage>
        <taxon>Bacteria</taxon>
        <taxon>Bacillati</taxon>
        <taxon>Actinomycetota</taxon>
        <taxon>Actinomycetes</taxon>
        <taxon>Kitasatosporales</taxon>
        <taxon>Streptomycetaceae</taxon>
        <taxon>Streptomyces</taxon>
    </lineage>
</organism>
<dbReference type="InterPro" id="IPR057561">
    <property type="entry name" value="NADase_transloc"/>
</dbReference>
<feature type="domain" description="NAD glycohydrolase translocation F5/8 type C" evidence="3">
    <location>
        <begin position="141"/>
        <end position="229"/>
    </location>
</feature>
<protein>
    <submittedName>
        <fullName evidence="4">Discoidin domain-containing protein</fullName>
    </submittedName>
</protein>
<dbReference type="Gene3D" id="2.60.120.260">
    <property type="entry name" value="Galactose-binding domain-like"/>
    <property type="match status" value="1"/>
</dbReference>
<gene>
    <name evidence="4" type="ORF">ACFPRH_01350</name>
</gene>
<evidence type="ECO:0000256" key="1">
    <source>
        <dbReference type="SAM" id="MobiDB-lite"/>
    </source>
</evidence>
<accession>A0ABW0ABN9</accession>
<feature type="region of interest" description="Disordered" evidence="1">
    <location>
        <begin position="1"/>
        <end position="21"/>
    </location>
</feature>
<keyword evidence="2" id="KW-0812">Transmembrane</keyword>
<feature type="transmembrane region" description="Helical" evidence="2">
    <location>
        <begin position="85"/>
        <end position="103"/>
    </location>
</feature>
<dbReference type="EMBL" id="JBHSKP010000001">
    <property type="protein sequence ID" value="MFC5150376.1"/>
    <property type="molecule type" value="Genomic_DNA"/>
</dbReference>
<keyword evidence="2" id="KW-0472">Membrane</keyword>
<evidence type="ECO:0000313" key="4">
    <source>
        <dbReference type="EMBL" id="MFC5150376.1"/>
    </source>
</evidence>